<feature type="transmembrane region" description="Helical" evidence="6">
    <location>
        <begin position="76"/>
        <end position="98"/>
    </location>
</feature>
<dbReference type="AlphaFoldDB" id="A0A6L5YY98"/>
<evidence type="ECO:0000256" key="5">
    <source>
        <dbReference type="ARBA" id="ARBA00023136"/>
    </source>
</evidence>
<dbReference type="EMBL" id="WIND01000002">
    <property type="protein sequence ID" value="MSU88805.1"/>
    <property type="molecule type" value="Genomic_DNA"/>
</dbReference>
<dbReference type="Pfam" id="PF00892">
    <property type="entry name" value="EamA"/>
    <property type="match status" value="2"/>
</dbReference>
<feature type="transmembrane region" description="Helical" evidence="6">
    <location>
        <begin position="130"/>
        <end position="148"/>
    </location>
</feature>
<sequence length="297" mass="31741">MTGSLKASDTDRAAVLGVILMLLVAVLNAIDAVIVRSVSPDVHPFVIGFTRALFGLLVFLPWILMRPGVLRSGYRWMHVVRAALKLGSLVAFFAAFALAPLADVTAIAFTAPIFVTIGAWAFLSERPQAARVLAVIAGFAGVVIILRPGQHDGIPPGLLFALLGALLLSIIQLILKPMSARDRTETLVAWNLIVTVPIAAVPAALVWVTPTAEQWLFLAAQGVIGALNMGLVTRALSLADASLIVPFDFLRLPVVAALAYLFFGELVPLQTYVGGAVIFAASLMMARTARTRRSRWI</sequence>
<accession>A0A6L5YY98</accession>
<proteinExistence type="inferred from homology"/>
<evidence type="ECO:0000259" key="7">
    <source>
        <dbReference type="Pfam" id="PF00892"/>
    </source>
</evidence>
<evidence type="ECO:0000256" key="2">
    <source>
        <dbReference type="ARBA" id="ARBA00009853"/>
    </source>
</evidence>
<comment type="subcellular location">
    <subcellularLocation>
        <location evidence="1">Membrane</location>
        <topology evidence="1">Multi-pass membrane protein</topology>
    </subcellularLocation>
</comment>
<keyword evidence="3 6" id="KW-0812">Transmembrane</keyword>
<comment type="similarity">
    <text evidence="2">Belongs to the drug/metabolite transporter (DMT) superfamily. 10 TMS drug/metabolite exporter (DME) (TC 2.A.7.3) family.</text>
</comment>
<feature type="domain" description="EamA" evidence="7">
    <location>
        <begin position="156"/>
        <end position="285"/>
    </location>
</feature>
<evidence type="ECO:0000313" key="8">
    <source>
        <dbReference type="EMBL" id="MSU88805.1"/>
    </source>
</evidence>
<feature type="transmembrane region" description="Helical" evidence="6">
    <location>
        <begin position="215"/>
        <end position="236"/>
    </location>
</feature>
<feature type="transmembrane region" description="Helical" evidence="6">
    <location>
        <begin position="154"/>
        <end position="175"/>
    </location>
</feature>
<feature type="transmembrane region" description="Helical" evidence="6">
    <location>
        <begin position="243"/>
        <end position="263"/>
    </location>
</feature>
<keyword evidence="9" id="KW-1185">Reference proteome</keyword>
<dbReference type="InterPro" id="IPR037185">
    <property type="entry name" value="EmrE-like"/>
</dbReference>
<evidence type="ECO:0000256" key="1">
    <source>
        <dbReference type="ARBA" id="ARBA00004141"/>
    </source>
</evidence>
<dbReference type="RefSeq" id="WP_154445182.1">
    <property type="nucleotide sequence ID" value="NZ_WIND01000002.1"/>
</dbReference>
<dbReference type="PANTHER" id="PTHR22911:SF6">
    <property type="entry name" value="SOLUTE CARRIER FAMILY 35 MEMBER G1"/>
    <property type="match status" value="1"/>
</dbReference>
<dbReference type="SUPFAM" id="SSF103481">
    <property type="entry name" value="Multidrug resistance efflux transporter EmrE"/>
    <property type="match status" value="2"/>
</dbReference>
<comment type="caution">
    <text evidence="8">The sequence shown here is derived from an EMBL/GenBank/DDBJ whole genome shotgun (WGS) entry which is preliminary data.</text>
</comment>
<organism evidence="8 9">
    <name type="scientific">Halovulum marinum</name>
    <dbReference type="NCBI Taxonomy" id="2662447"/>
    <lineage>
        <taxon>Bacteria</taxon>
        <taxon>Pseudomonadati</taxon>
        <taxon>Pseudomonadota</taxon>
        <taxon>Alphaproteobacteria</taxon>
        <taxon>Rhodobacterales</taxon>
        <taxon>Paracoccaceae</taxon>
        <taxon>Halovulum</taxon>
    </lineage>
</organism>
<name>A0A6L5YY98_9RHOB</name>
<feature type="domain" description="EamA" evidence="7">
    <location>
        <begin position="16"/>
        <end position="146"/>
    </location>
</feature>
<reference evidence="8 9" key="1">
    <citation type="submission" date="2019-10" db="EMBL/GenBank/DDBJ databases">
        <title>Cognatihalovulum marinum gen. nov. sp. nov., a new member of the family Rhodobacteraceae isolated from deep seawater of the Northwest Indian Ocean.</title>
        <authorList>
            <person name="Ruan C."/>
            <person name="Wang J."/>
            <person name="Zheng X."/>
            <person name="Song L."/>
            <person name="Zhu Y."/>
            <person name="Huang Y."/>
            <person name="Lu Z."/>
            <person name="Du W."/>
            <person name="Huang L."/>
            <person name="Dai X."/>
        </authorList>
    </citation>
    <scope>NUCLEOTIDE SEQUENCE [LARGE SCALE GENOMIC DNA]</scope>
    <source>
        <strain evidence="8 9">2CG4</strain>
    </source>
</reference>
<feature type="transmembrane region" description="Helical" evidence="6">
    <location>
        <begin position="42"/>
        <end position="64"/>
    </location>
</feature>
<dbReference type="PANTHER" id="PTHR22911">
    <property type="entry name" value="ACYL-MALONYL CONDENSING ENZYME-RELATED"/>
    <property type="match status" value="1"/>
</dbReference>
<gene>
    <name evidence="8" type="ORF">GE300_04110</name>
</gene>
<keyword evidence="4 6" id="KW-1133">Transmembrane helix</keyword>
<evidence type="ECO:0000256" key="4">
    <source>
        <dbReference type="ARBA" id="ARBA00022989"/>
    </source>
</evidence>
<evidence type="ECO:0000256" key="3">
    <source>
        <dbReference type="ARBA" id="ARBA00022692"/>
    </source>
</evidence>
<evidence type="ECO:0000313" key="9">
    <source>
        <dbReference type="Proteomes" id="UP000474957"/>
    </source>
</evidence>
<feature type="transmembrane region" description="Helical" evidence="6">
    <location>
        <begin position="269"/>
        <end position="286"/>
    </location>
</feature>
<feature type="transmembrane region" description="Helical" evidence="6">
    <location>
        <begin position="187"/>
        <end position="209"/>
    </location>
</feature>
<keyword evidence="5 6" id="KW-0472">Membrane</keyword>
<dbReference type="GO" id="GO:0016020">
    <property type="term" value="C:membrane"/>
    <property type="evidence" value="ECO:0007669"/>
    <property type="project" value="UniProtKB-SubCell"/>
</dbReference>
<feature type="transmembrane region" description="Helical" evidence="6">
    <location>
        <begin position="104"/>
        <end position="123"/>
    </location>
</feature>
<protein>
    <submittedName>
        <fullName evidence="8">EamA family transporter</fullName>
    </submittedName>
</protein>
<feature type="transmembrane region" description="Helical" evidence="6">
    <location>
        <begin position="12"/>
        <end position="30"/>
    </location>
</feature>
<dbReference type="Proteomes" id="UP000474957">
    <property type="component" value="Unassembled WGS sequence"/>
</dbReference>
<evidence type="ECO:0000256" key="6">
    <source>
        <dbReference type="SAM" id="Phobius"/>
    </source>
</evidence>
<dbReference type="InterPro" id="IPR000620">
    <property type="entry name" value="EamA_dom"/>
</dbReference>